<accession>A0A7C5Q7X2</accession>
<dbReference type="EMBL" id="DRNB01000127">
    <property type="protein sequence ID" value="HHJ63938.1"/>
    <property type="molecule type" value="Genomic_DNA"/>
</dbReference>
<reference evidence="1" key="1">
    <citation type="journal article" date="2020" name="mSystems">
        <title>Genome- and Community-Level Interaction Insights into Carbon Utilization and Element Cycling Functions of Hydrothermarchaeota in Hydrothermal Sediment.</title>
        <authorList>
            <person name="Zhou Z."/>
            <person name="Liu Y."/>
            <person name="Xu W."/>
            <person name="Pan J."/>
            <person name="Luo Z.H."/>
            <person name="Li M."/>
        </authorList>
    </citation>
    <scope>NUCLEOTIDE SEQUENCE [LARGE SCALE GENOMIC DNA]</scope>
    <source>
        <strain evidence="1">HyVt-501</strain>
    </source>
</reference>
<gene>
    <name evidence="1" type="ORF">ENJ61_03435</name>
</gene>
<name>A0A7C5Q7X2_AQUAO</name>
<proteinExistence type="predicted"/>
<evidence type="ECO:0000313" key="1">
    <source>
        <dbReference type="EMBL" id="HHJ63938.1"/>
    </source>
</evidence>
<dbReference type="AlphaFoldDB" id="A0A7C5Q7X2"/>
<dbReference type="Proteomes" id="UP000885792">
    <property type="component" value="Unassembled WGS sequence"/>
</dbReference>
<organism evidence="1">
    <name type="scientific">Aquifex aeolicus</name>
    <dbReference type="NCBI Taxonomy" id="63363"/>
    <lineage>
        <taxon>Bacteria</taxon>
        <taxon>Pseudomonadati</taxon>
        <taxon>Aquificota</taxon>
        <taxon>Aquificia</taxon>
        <taxon>Aquificales</taxon>
        <taxon>Aquificaceae</taxon>
        <taxon>Aquifex</taxon>
    </lineage>
</organism>
<comment type="caution">
    <text evidence="1">The sequence shown here is derived from an EMBL/GenBank/DDBJ whole genome shotgun (WGS) entry which is preliminary data.</text>
</comment>
<sequence>MFYGYIGDTRSLNDVITGLLQGRSGTLELFINRYFLSLKVEDGAITEFRSDLELFNRKKVNSYNLLVYCLAEMLSNPEGFFAFYEEARVSGTPLEAPVGTDELMIQATIVRRELDEVLDKIISPYAIFKAVGRDAAVGFFEGKNVVEAIALSGEPVVTVVRRIRDFLLEGKLDIYEFREGEGPEELEIDYMMEGVPLKRVNIVAILESLRNGAFSGIAKISGPTYTINIFYEGGEIFAVYPVDYDIFEFFLTPDRNAELSLVTLDRSIVRFIALRYLARPEINTVSSNFMEISKLFLGLSKHRKNALLLISEKKGDRFIVFREGRLLISLLESEGIFKISGSLRFEEPYFVSLFFYRKVDNIASLVYLFMINEVLSVFMKHAPTKMSTMILREVVKYPFLTFSEGKLHLTLNPGEEEEQKLLNLLSFLLDLGAQEIGEEKQQEELEFHLRPFKDIFRVLDIDRYLKIKH</sequence>
<protein>
    <submittedName>
        <fullName evidence="1">Uncharacterized protein</fullName>
    </submittedName>
</protein>